<keyword evidence="1" id="KW-0812">Transmembrane</keyword>
<gene>
    <name evidence="2" type="ORF">H6H03_12790</name>
</gene>
<reference evidence="2 3" key="1">
    <citation type="journal article" date="2020" name="ISME J.">
        <title>Comparative genomics reveals insights into cyanobacterial evolution and habitat adaptation.</title>
        <authorList>
            <person name="Chen M.Y."/>
            <person name="Teng W.K."/>
            <person name="Zhao L."/>
            <person name="Hu C.X."/>
            <person name="Zhou Y.K."/>
            <person name="Han B.P."/>
            <person name="Song L.R."/>
            <person name="Shu W.S."/>
        </authorList>
    </citation>
    <scope>NUCLEOTIDE SEQUENCE [LARGE SCALE GENOMIC DNA]</scope>
    <source>
        <strain evidence="2 3">FACHB-159</strain>
    </source>
</reference>
<keyword evidence="3" id="KW-1185">Reference proteome</keyword>
<feature type="transmembrane region" description="Helical" evidence="1">
    <location>
        <begin position="6"/>
        <end position="27"/>
    </location>
</feature>
<accession>A0ABR8K6R9</accession>
<protein>
    <submittedName>
        <fullName evidence="2">Uncharacterized protein</fullName>
    </submittedName>
</protein>
<sequence>MNSIHLILLHTALSNLIINIGLSYLISRRTKPDEPDMEFVVLQPKPKSPSGAAGAIAIPELDELQLVRQLLAELCESYRNSNIPESEKKAAVDQAIHILIQGLKKEEPNLKARLVRATYSNNSFHLKRYLSFQSNHFVEMTLDEFREIVSKESDSEV</sequence>
<keyword evidence="1" id="KW-1133">Transmembrane helix</keyword>
<organism evidence="2 3">
    <name type="scientific">Nostoc paludosum FACHB-159</name>
    <dbReference type="NCBI Taxonomy" id="2692908"/>
    <lineage>
        <taxon>Bacteria</taxon>
        <taxon>Bacillati</taxon>
        <taxon>Cyanobacteriota</taxon>
        <taxon>Cyanophyceae</taxon>
        <taxon>Nostocales</taxon>
        <taxon>Nostocaceae</taxon>
        <taxon>Nostoc</taxon>
    </lineage>
</organism>
<keyword evidence="1" id="KW-0472">Membrane</keyword>
<proteinExistence type="predicted"/>
<dbReference type="EMBL" id="JACJTU010000010">
    <property type="protein sequence ID" value="MBD2734755.1"/>
    <property type="molecule type" value="Genomic_DNA"/>
</dbReference>
<evidence type="ECO:0000313" key="2">
    <source>
        <dbReference type="EMBL" id="MBD2734755.1"/>
    </source>
</evidence>
<name>A0ABR8K6R9_9NOSO</name>
<evidence type="ECO:0000313" key="3">
    <source>
        <dbReference type="Proteomes" id="UP000637383"/>
    </source>
</evidence>
<evidence type="ECO:0000256" key="1">
    <source>
        <dbReference type="SAM" id="Phobius"/>
    </source>
</evidence>
<dbReference type="Proteomes" id="UP000637383">
    <property type="component" value="Unassembled WGS sequence"/>
</dbReference>
<comment type="caution">
    <text evidence="2">The sequence shown here is derived from an EMBL/GenBank/DDBJ whole genome shotgun (WGS) entry which is preliminary data.</text>
</comment>